<dbReference type="InterPro" id="IPR053235">
    <property type="entry name" value="Ser_Thr_kinase"/>
</dbReference>
<keyword evidence="3" id="KW-1185">Reference proteome</keyword>
<dbReference type="InterPro" id="IPR011009">
    <property type="entry name" value="Kinase-like_dom_sf"/>
</dbReference>
<dbReference type="EMBL" id="ML120450">
    <property type="protein sequence ID" value="RPA93501.1"/>
    <property type="molecule type" value="Genomic_DNA"/>
</dbReference>
<dbReference type="CDD" id="cd00180">
    <property type="entry name" value="PKc"/>
    <property type="match status" value="1"/>
</dbReference>
<dbReference type="SUPFAM" id="SSF56112">
    <property type="entry name" value="Protein kinase-like (PK-like)"/>
    <property type="match status" value="1"/>
</dbReference>
<sequence length="113" mass="12728">MEYLEHGDLRKNLDKPFAEEVVQEITKQVLNGLHVMHVNDIAHRDLKPENIFVVRMSTVWGKLGDFGISKCVHSNIAFRSTVGTDCYAAPEVLRLDTDAESPVYTSAVDIWAI</sequence>
<organism evidence="2 3">
    <name type="scientific">Choiromyces venosus 120613-1</name>
    <dbReference type="NCBI Taxonomy" id="1336337"/>
    <lineage>
        <taxon>Eukaryota</taxon>
        <taxon>Fungi</taxon>
        <taxon>Dikarya</taxon>
        <taxon>Ascomycota</taxon>
        <taxon>Pezizomycotina</taxon>
        <taxon>Pezizomycetes</taxon>
        <taxon>Pezizales</taxon>
        <taxon>Tuberaceae</taxon>
        <taxon>Choiromyces</taxon>
    </lineage>
</organism>
<dbReference type="PROSITE" id="PS00108">
    <property type="entry name" value="PROTEIN_KINASE_ST"/>
    <property type="match status" value="1"/>
</dbReference>
<reference evidence="2 3" key="1">
    <citation type="journal article" date="2018" name="Nat. Ecol. Evol.">
        <title>Pezizomycetes genomes reveal the molecular basis of ectomycorrhizal truffle lifestyle.</title>
        <authorList>
            <person name="Murat C."/>
            <person name="Payen T."/>
            <person name="Noel B."/>
            <person name="Kuo A."/>
            <person name="Morin E."/>
            <person name="Chen J."/>
            <person name="Kohler A."/>
            <person name="Krizsan K."/>
            <person name="Balestrini R."/>
            <person name="Da Silva C."/>
            <person name="Montanini B."/>
            <person name="Hainaut M."/>
            <person name="Levati E."/>
            <person name="Barry K.W."/>
            <person name="Belfiori B."/>
            <person name="Cichocki N."/>
            <person name="Clum A."/>
            <person name="Dockter R.B."/>
            <person name="Fauchery L."/>
            <person name="Guy J."/>
            <person name="Iotti M."/>
            <person name="Le Tacon F."/>
            <person name="Lindquist E.A."/>
            <person name="Lipzen A."/>
            <person name="Malagnac F."/>
            <person name="Mello A."/>
            <person name="Molinier V."/>
            <person name="Miyauchi S."/>
            <person name="Poulain J."/>
            <person name="Riccioni C."/>
            <person name="Rubini A."/>
            <person name="Sitrit Y."/>
            <person name="Splivallo R."/>
            <person name="Traeger S."/>
            <person name="Wang M."/>
            <person name="Zifcakova L."/>
            <person name="Wipf D."/>
            <person name="Zambonelli A."/>
            <person name="Paolocci F."/>
            <person name="Nowrousian M."/>
            <person name="Ottonello S."/>
            <person name="Baldrian P."/>
            <person name="Spatafora J.W."/>
            <person name="Henrissat B."/>
            <person name="Nagy L.G."/>
            <person name="Aury J.M."/>
            <person name="Wincker P."/>
            <person name="Grigoriev I.V."/>
            <person name="Bonfante P."/>
            <person name="Martin F.M."/>
        </authorList>
    </citation>
    <scope>NUCLEOTIDE SEQUENCE [LARGE SCALE GENOMIC DNA]</scope>
    <source>
        <strain evidence="2 3">120613-1</strain>
    </source>
</reference>
<evidence type="ECO:0000313" key="3">
    <source>
        <dbReference type="Proteomes" id="UP000276215"/>
    </source>
</evidence>
<keyword evidence="2" id="KW-0418">Kinase</keyword>
<accession>A0A3N4JA24</accession>
<dbReference type="Proteomes" id="UP000276215">
    <property type="component" value="Unassembled WGS sequence"/>
</dbReference>
<proteinExistence type="predicted"/>
<dbReference type="Gene3D" id="1.10.510.10">
    <property type="entry name" value="Transferase(Phosphotransferase) domain 1"/>
    <property type="match status" value="1"/>
</dbReference>
<dbReference type="PANTHER" id="PTHR24361">
    <property type="entry name" value="MITOGEN-ACTIVATED KINASE KINASE KINASE"/>
    <property type="match status" value="1"/>
</dbReference>
<evidence type="ECO:0000259" key="1">
    <source>
        <dbReference type="PROSITE" id="PS50011"/>
    </source>
</evidence>
<dbReference type="InterPro" id="IPR000719">
    <property type="entry name" value="Prot_kinase_dom"/>
</dbReference>
<dbReference type="InterPro" id="IPR008271">
    <property type="entry name" value="Ser/Thr_kinase_AS"/>
</dbReference>
<dbReference type="SMART" id="SM00220">
    <property type="entry name" value="S_TKc"/>
    <property type="match status" value="1"/>
</dbReference>
<feature type="domain" description="Protein kinase" evidence="1">
    <location>
        <begin position="1"/>
        <end position="113"/>
    </location>
</feature>
<name>A0A3N4JA24_9PEZI</name>
<gene>
    <name evidence="2" type="ORF">L873DRAFT_1815662</name>
</gene>
<dbReference type="GO" id="GO:0004674">
    <property type="term" value="F:protein serine/threonine kinase activity"/>
    <property type="evidence" value="ECO:0007669"/>
    <property type="project" value="TreeGrafter"/>
</dbReference>
<dbReference type="PROSITE" id="PS50011">
    <property type="entry name" value="PROTEIN_KINASE_DOM"/>
    <property type="match status" value="1"/>
</dbReference>
<keyword evidence="2" id="KW-0808">Transferase</keyword>
<protein>
    <submittedName>
        <fullName evidence="2">Kinase-like protein</fullName>
    </submittedName>
</protein>
<dbReference type="STRING" id="1336337.A0A3N4JA24"/>
<dbReference type="GO" id="GO:0005524">
    <property type="term" value="F:ATP binding"/>
    <property type="evidence" value="ECO:0007669"/>
    <property type="project" value="InterPro"/>
</dbReference>
<dbReference type="AlphaFoldDB" id="A0A3N4JA24"/>
<dbReference type="Pfam" id="PF00069">
    <property type="entry name" value="Pkinase"/>
    <property type="match status" value="1"/>
</dbReference>
<dbReference type="OrthoDB" id="10252171at2759"/>
<dbReference type="GO" id="GO:0005737">
    <property type="term" value="C:cytoplasm"/>
    <property type="evidence" value="ECO:0007669"/>
    <property type="project" value="TreeGrafter"/>
</dbReference>
<evidence type="ECO:0000313" key="2">
    <source>
        <dbReference type="EMBL" id="RPA93501.1"/>
    </source>
</evidence>